<keyword evidence="1" id="KW-0812">Transmembrane</keyword>
<dbReference type="Proteomes" id="UP000008514">
    <property type="component" value="Chromosome"/>
</dbReference>
<sequence length="191" mass="21557">MVVTKKAMLIMSIFTLFGFSGIAFFILSFSDKVDYFEMFNYDHLVTSIPIGLGFGSLAALIGALLLKLPVLKETSAFYARLFKGLDLQWIDIVFYSLCAGIGEEILFRGALQPLMGLWWAAILFVVLHGYISTKDWKKSIYGVFLILISAGFGYLTLYIDIFSAMAAHFIFDVIMFIKLRKEARSMSSEME</sequence>
<evidence type="ECO:0000259" key="2">
    <source>
        <dbReference type="Pfam" id="PF02517"/>
    </source>
</evidence>
<evidence type="ECO:0000256" key="1">
    <source>
        <dbReference type="SAM" id="Phobius"/>
    </source>
</evidence>
<dbReference type="GO" id="GO:0080120">
    <property type="term" value="P:CAAX-box protein maturation"/>
    <property type="evidence" value="ECO:0007669"/>
    <property type="project" value="UniProtKB-ARBA"/>
</dbReference>
<dbReference type="AlphaFoldDB" id="K4ID95"/>
<dbReference type="EMBL" id="CP003879">
    <property type="protein sequence ID" value="AFU68532.1"/>
    <property type="molecule type" value="Genomic_DNA"/>
</dbReference>
<dbReference type="STRING" id="313595.P700755_001678"/>
<feature type="domain" description="CAAX prenyl protease 2/Lysostaphin resistance protein A-like" evidence="2">
    <location>
        <begin position="88"/>
        <end position="174"/>
    </location>
</feature>
<organism evidence="3 4">
    <name type="scientific">Psychroflexus torquis (strain ATCC 700755 / CIP 106069 / ACAM 623)</name>
    <dbReference type="NCBI Taxonomy" id="313595"/>
    <lineage>
        <taxon>Bacteria</taxon>
        <taxon>Pseudomonadati</taxon>
        <taxon>Bacteroidota</taxon>
        <taxon>Flavobacteriia</taxon>
        <taxon>Flavobacteriales</taxon>
        <taxon>Flavobacteriaceae</taxon>
        <taxon>Psychroflexus</taxon>
    </lineage>
</organism>
<gene>
    <name evidence="3" type="ordered locus">P700755_001678</name>
</gene>
<dbReference type="RefSeq" id="WP_015024129.1">
    <property type="nucleotide sequence ID" value="NC_018721.1"/>
</dbReference>
<dbReference type="KEGG" id="ptq:P700755_001678"/>
<evidence type="ECO:0000313" key="3">
    <source>
        <dbReference type="EMBL" id="AFU68532.1"/>
    </source>
</evidence>
<keyword evidence="4" id="KW-1185">Reference proteome</keyword>
<dbReference type="eggNOG" id="ENOG50333ZQ">
    <property type="taxonomic scope" value="Bacteria"/>
</dbReference>
<accession>K4ID95</accession>
<feature type="transmembrane region" description="Helical" evidence="1">
    <location>
        <begin position="138"/>
        <end position="155"/>
    </location>
</feature>
<protein>
    <submittedName>
        <fullName evidence="3">Abortive infection bacteriophage resistance protein, Abi superfamily</fullName>
    </submittedName>
</protein>
<dbReference type="GO" id="GO:0004175">
    <property type="term" value="F:endopeptidase activity"/>
    <property type="evidence" value="ECO:0007669"/>
    <property type="project" value="UniProtKB-ARBA"/>
</dbReference>
<dbReference type="OrthoDB" id="9779573at2"/>
<feature type="transmembrane region" description="Helical" evidence="1">
    <location>
        <begin position="7"/>
        <end position="27"/>
    </location>
</feature>
<proteinExistence type="predicted"/>
<keyword evidence="1" id="KW-1133">Transmembrane helix</keyword>
<dbReference type="HOGENOM" id="CLU_1420412_0_0_10"/>
<evidence type="ECO:0000313" key="4">
    <source>
        <dbReference type="Proteomes" id="UP000008514"/>
    </source>
</evidence>
<keyword evidence="1" id="KW-0472">Membrane</keyword>
<feature type="transmembrane region" description="Helical" evidence="1">
    <location>
        <begin position="47"/>
        <end position="66"/>
    </location>
</feature>
<name>K4ID95_PSYTT</name>
<feature type="transmembrane region" description="Helical" evidence="1">
    <location>
        <begin position="113"/>
        <end position="131"/>
    </location>
</feature>
<dbReference type="InterPro" id="IPR003675">
    <property type="entry name" value="Rce1/LyrA-like_dom"/>
</dbReference>
<feature type="transmembrane region" description="Helical" evidence="1">
    <location>
        <begin position="87"/>
        <end position="107"/>
    </location>
</feature>
<reference evidence="3" key="2">
    <citation type="submission" date="2012-09" db="EMBL/GenBank/DDBJ databases">
        <title>The complete sequence of Psychroflexus torquis an extreme psychrophile from sea-ice that is stimulated by light.</title>
        <authorList>
            <person name="Feng S."/>
            <person name="Powell S.M."/>
            <person name="Bowman J.P."/>
        </authorList>
    </citation>
    <scope>NUCLEOTIDE SEQUENCE [LARGE SCALE GENOMIC DNA]</scope>
    <source>
        <strain evidence="3">ATCC 700755</strain>
    </source>
</reference>
<dbReference type="Pfam" id="PF02517">
    <property type="entry name" value="Rce1-like"/>
    <property type="match status" value="1"/>
</dbReference>
<reference evidence="3" key="1">
    <citation type="submission" date="2006-03" db="EMBL/GenBank/DDBJ databases">
        <authorList>
            <person name="Bowman J."/>
            <person name="Ferriera S."/>
            <person name="Johnson J."/>
            <person name="Kravitz S."/>
            <person name="Halpern A."/>
            <person name="Remington K."/>
            <person name="Beeson K."/>
            <person name="Tran B."/>
            <person name="Rogers Y.-H."/>
            <person name="Friedman R."/>
            <person name="Venter J.C."/>
        </authorList>
    </citation>
    <scope>NUCLEOTIDE SEQUENCE [LARGE SCALE GENOMIC DNA]</scope>
    <source>
        <strain evidence="3">ATCC 700755</strain>
    </source>
</reference>